<dbReference type="InterPro" id="IPR001466">
    <property type="entry name" value="Beta-lactam-related"/>
</dbReference>
<accession>A0AA96RI03</accession>
<reference evidence="2 3" key="1">
    <citation type="submission" date="2022-02" db="EMBL/GenBank/DDBJ databases">
        <title>Paenibacillus sp. MBLB1776 Whole Genome Shotgun Sequencing.</title>
        <authorList>
            <person name="Hwang C.Y."/>
            <person name="Cho E.-S."/>
            <person name="Seo M.-J."/>
        </authorList>
    </citation>
    <scope>NUCLEOTIDE SEQUENCE [LARGE SCALE GENOMIC DNA]</scope>
    <source>
        <strain evidence="2 3">MBLB1776</strain>
    </source>
</reference>
<dbReference type="InterPro" id="IPR050789">
    <property type="entry name" value="Diverse_Enzym_Activities"/>
</dbReference>
<dbReference type="Proteomes" id="UP001305702">
    <property type="component" value="Chromosome"/>
</dbReference>
<dbReference type="GO" id="GO:0016787">
    <property type="term" value="F:hydrolase activity"/>
    <property type="evidence" value="ECO:0007669"/>
    <property type="project" value="UniProtKB-KW"/>
</dbReference>
<sequence length="376" mass="42221">MEKHRIVGLSAAVVRRGEDVWTGAYGQADLESGRPMTTATAFRIASISKVFVATALLQLVEKGLCALDSDAGELLGFPFRHPHYPEGKVTLAHLLTHTSGLQDEYVRFAVDSRKENPPLIRLEELMVTGGRYHTEDLWGRTMPGDPHGFEYSNLGAIVLATIVEKLSGERFDVYCRRHLFEPLRMMNSSFRLADFANPNRLAVLYSYSEEKHAYEANLDDFKTGMPESVDYSGYIPGTNGALFSPQGGLRSTAADLAKFMLTHLNGGEAEGTRILKPETIRLMHKPHWSGYRTDGFFRNSGLQLQLTDDLFPGRRLIGHAGDAYGLLSDWFFDPEEGWGIVLLMNGLRQTKGDGVFFEAEEDLFRLLYEEWIHSHL</sequence>
<feature type="domain" description="Beta-lactamase-related" evidence="1">
    <location>
        <begin position="1"/>
        <end position="349"/>
    </location>
</feature>
<dbReference type="Gene3D" id="3.40.710.10">
    <property type="entry name" value="DD-peptidase/beta-lactamase superfamily"/>
    <property type="match status" value="1"/>
</dbReference>
<gene>
    <name evidence="2" type="ORF">MJA45_13220</name>
</gene>
<dbReference type="InterPro" id="IPR012338">
    <property type="entry name" value="Beta-lactam/transpept-like"/>
</dbReference>
<dbReference type="SUPFAM" id="SSF56601">
    <property type="entry name" value="beta-lactamase/transpeptidase-like"/>
    <property type="match status" value="1"/>
</dbReference>
<keyword evidence="2" id="KW-0378">Hydrolase</keyword>
<dbReference type="PANTHER" id="PTHR43283">
    <property type="entry name" value="BETA-LACTAMASE-RELATED"/>
    <property type="match status" value="1"/>
</dbReference>
<evidence type="ECO:0000313" key="2">
    <source>
        <dbReference type="EMBL" id="WNQ13933.1"/>
    </source>
</evidence>
<organism evidence="2 3">
    <name type="scientific">Paenibacillus aurantius</name>
    <dbReference type="NCBI Taxonomy" id="2918900"/>
    <lineage>
        <taxon>Bacteria</taxon>
        <taxon>Bacillati</taxon>
        <taxon>Bacillota</taxon>
        <taxon>Bacilli</taxon>
        <taxon>Bacillales</taxon>
        <taxon>Paenibacillaceae</taxon>
        <taxon>Paenibacillus</taxon>
    </lineage>
</organism>
<protein>
    <submittedName>
        <fullName evidence="2">Serine hydrolase domain-containing protein</fullName>
        <ecNumber evidence="2">3.1.1.103</ecNumber>
    </submittedName>
</protein>
<evidence type="ECO:0000313" key="3">
    <source>
        <dbReference type="Proteomes" id="UP001305702"/>
    </source>
</evidence>
<keyword evidence="3" id="KW-1185">Reference proteome</keyword>
<dbReference type="KEGG" id="paun:MJA45_13220"/>
<proteinExistence type="predicted"/>
<dbReference type="EMBL" id="CP130318">
    <property type="protein sequence ID" value="WNQ13933.1"/>
    <property type="molecule type" value="Genomic_DNA"/>
</dbReference>
<dbReference type="Pfam" id="PF00144">
    <property type="entry name" value="Beta-lactamase"/>
    <property type="match status" value="1"/>
</dbReference>
<dbReference type="PANTHER" id="PTHR43283:SF18">
    <property type="match status" value="1"/>
</dbReference>
<dbReference type="AlphaFoldDB" id="A0AA96RI03"/>
<name>A0AA96RI03_9BACL</name>
<dbReference type="EC" id="3.1.1.103" evidence="2"/>
<evidence type="ECO:0000259" key="1">
    <source>
        <dbReference type="Pfam" id="PF00144"/>
    </source>
</evidence>